<evidence type="ECO:0000256" key="4">
    <source>
        <dbReference type="ARBA" id="ARBA00022753"/>
    </source>
</evidence>
<dbReference type="InterPro" id="IPR029012">
    <property type="entry name" value="Helix_hairpin_bin_sf"/>
</dbReference>
<dbReference type="Proteomes" id="UP001307889">
    <property type="component" value="Chromosome 5"/>
</dbReference>
<evidence type="ECO:0000256" key="7">
    <source>
        <dbReference type="PROSITE-ProRule" id="PRU00646"/>
    </source>
</evidence>
<feature type="coiled-coil region" evidence="8">
    <location>
        <begin position="97"/>
        <end position="124"/>
    </location>
</feature>
<keyword evidence="4" id="KW-0967">Endosome</keyword>
<evidence type="ECO:0000256" key="6">
    <source>
        <dbReference type="ARBA" id="ARBA00025010"/>
    </source>
</evidence>
<keyword evidence="11" id="KW-1185">Reference proteome</keyword>
<dbReference type="SUPFAM" id="SSF140111">
    <property type="entry name" value="Endosomal sorting complex assembly domain"/>
    <property type="match status" value="1"/>
</dbReference>
<organism evidence="10 11">
    <name type="scientific">Nesidiocoris tenuis</name>
    <dbReference type="NCBI Taxonomy" id="355587"/>
    <lineage>
        <taxon>Eukaryota</taxon>
        <taxon>Metazoa</taxon>
        <taxon>Ecdysozoa</taxon>
        <taxon>Arthropoda</taxon>
        <taxon>Hexapoda</taxon>
        <taxon>Insecta</taxon>
        <taxon>Pterygota</taxon>
        <taxon>Neoptera</taxon>
        <taxon>Paraneoptera</taxon>
        <taxon>Hemiptera</taxon>
        <taxon>Heteroptera</taxon>
        <taxon>Panheteroptera</taxon>
        <taxon>Cimicomorpha</taxon>
        <taxon>Miridae</taxon>
        <taxon>Dicyphina</taxon>
        <taxon>Nesidiocoris</taxon>
    </lineage>
</organism>
<dbReference type="PANTHER" id="PTHR13678">
    <property type="entry name" value="VACUOLAR PROTEIN SORTING-ASSOCIATED PROTEIN 37"/>
    <property type="match status" value="1"/>
</dbReference>
<keyword evidence="5 7" id="KW-0653">Protein transport</keyword>
<comment type="similarity">
    <text evidence="2">Belongs to the VPS37 family.</text>
</comment>
<dbReference type="PANTHER" id="PTHR13678:SF25">
    <property type="entry name" value="EG:115C2.5 PROTEIN"/>
    <property type="match status" value="1"/>
</dbReference>
<evidence type="ECO:0000256" key="5">
    <source>
        <dbReference type="ARBA" id="ARBA00022927"/>
    </source>
</evidence>
<keyword evidence="3 7" id="KW-0813">Transport</keyword>
<feature type="domain" description="VPS37 C-terminal" evidence="9">
    <location>
        <begin position="118"/>
        <end position="206"/>
    </location>
</feature>
<comment type="subcellular location">
    <subcellularLocation>
        <location evidence="1">Late endosome membrane</location>
        <topology evidence="1">Peripheral membrane protein</topology>
    </subcellularLocation>
</comment>
<protein>
    <submittedName>
        <fullName evidence="10">Modifier of rudimentary (Mod(R)) protein</fullName>
    </submittedName>
</protein>
<gene>
    <name evidence="10" type="ORF">NTJ_07410</name>
</gene>
<evidence type="ECO:0000313" key="10">
    <source>
        <dbReference type="EMBL" id="BES94601.1"/>
    </source>
</evidence>
<dbReference type="InterPro" id="IPR009851">
    <property type="entry name" value="Mod_r"/>
</dbReference>
<evidence type="ECO:0000256" key="2">
    <source>
        <dbReference type="ARBA" id="ARBA00007617"/>
    </source>
</evidence>
<name>A0ABN7AQX5_9HEMI</name>
<comment type="function">
    <text evidence="6">Component of the ESCRT-I complex, a regulator of vesicular trafficking process. Required for the sorting of endocytic ubiquitinated cargos into multivesicular bodies. May be involved in cell growth and differentiation.</text>
</comment>
<evidence type="ECO:0000313" key="11">
    <source>
        <dbReference type="Proteomes" id="UP001307889"/>
    </source>
</evidence>
<keyword evidence="8" id="KW-0175">Coiled coil</keyword>
<dbReference type="InterPro" id="IPR037202">
    <property type="entry name" value="ESCRT_assembly_dom"/>
</dbReference>
<reference evidence="10 11" key="1">
    <citation type="submission" date="2023-09" db="EMBL/GenBank/DDBJ databases">
        <title>Nesidiocoris tenuis whole genome shotgun sequence.</title>
        <authorList>
            <person name="Shibata T."/>
            <person name="Shimoda M."/>
            <person name="Kobayashi T."/>
            <person name="Uehara T."/>
        </authorList>
    </citation>
    <scope>NUCLEOTIDE SEQUENCE [LARGE SCALE GENOMIC DNA]</scope>
    <source>
        <strain evidence="10 11">Japan</strain>
    </source>
</reference>
<evidence type="ECO:0000259" key="9">
    <source>
        <dbReference type="PROSITE" id="PS51314"/>
    </source>
</evidence>
<dbReference type="Pfam" id="PF07200">
    <property type="entry name" value="Mod_r"/>
    <property type="match status" value="1"/>
</dbReference>
<evidence type="ECO:0000256" key="1">
    <source>
        <dbReference type="ARBA" id="ARBA00004633"/>
    </source>
</evidence>
<sequence length="206" mass="23963">MNSPYYTATPRVSSSQYSYGATDPLQRELITSYDESVELGVESLRKLSLQELRALNDNPDRLTAFVKDSFLARPMVKTMMKCRENVKEEADENMKFGPQLEEMKQEVKERYDELQQLHNSYTDVNKIYLKLCEKYNPQNIAQGLLGSVSKIDEESEKIAEAFLSGEKDLDNFLDEYVRHRAMSHCQKTKHDKLTNQLEKLHQANHF</sequence>
<proteinExistence type="inferred from homology"/>
<accession>A0ABN7AQX5</accession>
<evidence type="ECO:0000256" key="3">
    <source>
        <dbReference type="ARBA" id="ARBA00022448"/>
    </source>
</evidence>
<dbReference type="PROSITE" id="PS51314">
    <property type="entry name" value="VPS37_C"/>
    <property type="match status" value="1"/>
</dbReference>
<dbReference type="EMBL" id="AP028913">
    <property type="protein sequence ID" value="BES94601.1"/>
    <property type="molecule type" value="Genomic_DNA"/>
</dbReference>
<evidence type="ECO:0000256" key="8">
    <source>
        <dbReference type="SAM" id="Coils"/>
    </source>
</evidence>
<dbReference type="Gene3D" id="1.10.287.660">
    <property type="entry name" value="Helix hairpin bin"/>
    <property type="match status" value="1"/>
</dbReference>